<feature type="signal peptide" evidence="2">
    <location>
        <begin position="1"/>
        <end position="21"/>
    </location>
</feature>
<organism evidence="3 4">
    <name type="scientific">Salinimicrobium flavum</name>
    <dbReference type="NCBI Taxonomy" id="1737065"/>
    <lineage>
        <taxon>Bacteria</taxon>
        <taxon>Pseudomonadati</taxon>
        <taxon>Bacteroidota</taxon>
        <taxon>Flavobacteriia</taxon>
        <taxon>Flavobacteriales</taxon>
        <taxon>Flavobacteriaceae</taxon>
        <taxon>Salinimicrobium</taxon>
    </lineage>
</organism>
<reference evidence="4" key="1">
    <citation type="journal article" date="2019" name="Int. J. Syst. Evol. Microbiol.">
        <title>The Global Catalogue of Microorganisms (GCM) 10K type strain sequencing project: providing services to taxonomists for standard genome sequencing and annotation.</title>
        <authorList>
            <consortium name="The Broad Institute Genomics Platform"/>
            <consortium name="The Broad Institute Genome Sequencing Center for Infectious Disease"/>
            <person name="Wu L."/>
            <person name="Ma J."/>
        </authorList>
    </citation>
    <scope>NUCLEOTIDE SEQUENCE [LARGE SCALE GENOMIC DNA]</scope>
    <source>
        <strain evidence="4">KCTC 42585</strain>
    </source>
</reference>
<dbReference type="EMBL" id="JBHULT010000006">
    <property type="protein sequence ID" value="MFD2517701.1"/>
    <property type="molecule type" value="Genomic_DNA"/>
</dbReference>
<feature type="transmembrane region" description="Helical" evidence="1">
    <location>
        <begin position="103"/>
        <end position="126"/>
    </location>
</feature>
<dbReference type="Proteomes" id="UP001597468">
    <property type="component" value="Unassembled WGS sequence"/>
</dbReference>
<name>A0ABW5IX68_9FLAO</name>
<keyword evidence="4" id="KW-1185">Reference proteome</keyword>
<proteinExistence type="predicted"/>
<evidence type="ECO:0000313" key="3">
    <source>
        <dbReference type="EMBL" id="MFD2517701.1"/>
    </source>
</evidence>
<keyword evidence="1" id="KW-0812">Transmembrane</keyword>
<evidence type="ECO:0000256" key="2">
    <source>
        <dbReference type="SAM" id="SignalP"/>
    </source>
</evidence>
<evidence type="ECO:0000313" key="4">
    <source>
        <dbReference type="Proteomes" id="UP001597468"/>
    </source>
</evidence>
<keyword evidence="1" id="KW-1133">Transmembrane helix</keyword>
<protein>
    <recommendedName>
        <fullName evidence="5">Lipoprotein</fullName>
    </recommendedName>
</protein>
<evidence type="ECO:0008006" key="5">
    <source>
        <dbReference type="Google" id="ProtNLM"/>
    </source>
</evidence>
<comment type="caution">
    <text evidence="3">The sequence shown here is derived from an EMBL/GenBank/DDBJ whole genome shotgun (WGS) entry which is preliminary data.</text>
</comment>
<dbReference type="RefSeq" id="WP_380750363.1">
    <property type="nucleotide sequence ID" value="NZ_JBHULT010000006.1"/>
</dbReference>
<feature type="chain" id="PRO_5046165815" description="Lipoprotein" evidence="2">
    <location>
        <begin position="22"/>
        <end position="135"/>
    </location>
</feature>
<accession>A0ABW5IX68</accession>
<gene>
    <name evidence="3" type="ORF">ACFSTG_07335</name>
</gene>
<keyword evidence="2" id="KW-0732">Signal</keyword>
<sequence>MRKILCFLFILFFLNSCSVYHSRSVSLEKAVESKNRVKVITEKGVSYKFRRLQMENAHLVGLAHTSSNTARKISGLPVEKKGKFLHVNLLEDDIQELRLRNDALSILISILIPLTAITIPILVFAAGGPGLPGYP</sequence>
<evidence type="ECO:0000256" key="1">
    <source>
        <dbReference type="SAM" id="Phobius"/>
    </source>
</evidence>
<keyword evidence="1" id="KW-0472">Membrane</keyword>